<name>A0ABD3GVW5_9MARC</name>
<accession>A0ABD3GVW5</accession>
<proteinExistence type="predicted"/>
<dbReference type="Proteomes" id="UP001633002">
    <property type="component" value="Unassembled WGS sequence"/>
</dbReference>
<comment type="caution">
    <text evidence="1">The sequence shown here is derived from an EMBL/GenBank/DDBJ whole genome shotgun (WGS) entry which is preliminary data.</text>
</comment>
<protein>
    <submittedName>
        <fullName evidence="1">Uncharacterized protein</fullName>
    </submittedName>
</protein>
<evidence type="ECO:0000313" key="1">
    <source>
        <dbReference type="EMBL" id="KAL3683078.1"/>
    </source>
</evidence>
<sequence>MARRLKDDRLSNVNNRINWVHGDFKGQDELAWKTTMGEAKKSLSTIVDTLTAETVELKKFNKGAQIDLQTAISEVQKYKNSVDRELQNASEAMLEKVKVKVKVNYKAQGHQKRVMGLKVQ</sequence>
<evidence type="ECO:0000313" key="2">
    <source>
        <dbReference type="Proteomes" id="UP001633002"/>
    </source>
</evidence>
<reference evidence="1 2" key="1">
    <citation type="submission" date="2024-09" db="EMBL/GenBank/DDBJ databases">
        <title>Chromosome-scale assembly of Riccia sorocarpa.</title>
        <authorList>
            <person name="Paukszto L."/>
        </authorList>
    </citation>
    <scope>NUCLEOTIDE SEQUENCE [LARGE SCALE GENOMIC DNA]</scope>
    <source>
        <strain evidence="1">LP-2024</strain>
        <tissue evidence="1">Aerial parts of the thallus</tissue>
    </source>
</reference>
<keyword evidence="2" id="KW-1185">Reference proteome</keyword>
<gene>
    <name evidence="1" type="ORF">R1sor_001100</name>
</gene>
<dbReference type="AlphaFoldDB" id="A0ABD3GVW5"/>
<organism evidence="1 2">
    <name type="scientific">Riccia sorocarpa</name>
    <dbReference type="NCBI Taxonomy" id="122646"/>
    <lineage>
        <taxon>Eukaryota</taxon>
        <taxon>Viridiplantae</taxon>
        <taxon>Streptophyta</taxon>
        <taxon>Embryophyta</taxon>
        <taxon>Marchantiophyta</taxon>
        <taxon>Marchantiopsida</taxon>
        <taxon>Marchantiidae</taxon>
        <taxon>Marchantiales</taxon>
        <taxon>Ricciaceae</taxon>
        <taxon>Riccia</taxon>
    </lineage>
</organism>
<dbReference type="EMBL" id="JBJQOH010000006">
    <property type="protein sequence ID" value="KAL3683078.1"/>
    <property type="molecule type" value="Genomic_DNA"/>
</dbReference>